<dbReference type="Pfam" id="PF00480">
    <property type="entry name" value="ROK"/>
    <property type="match status" value="1"/>
</dbReference>
<evidence type="ECO:0000313" key="2">
    <source>
        <dbReference type="Proteomes" id="UP000569951"/>
    </source>
</evidence>
<dbReference type="Proteomes" id="UP000569951">
    <property type="component" value="Unassembled WGS sequence"/>
</dbReference>
<dbReference type="PANTHER" id="PTHR18964">
    <property type="entry name" value="ROK (REPRESSOR, ORF, KINASE) FAMILY"/>
    <property type="match status" value="1"/>
</dbReference>
<dbReference type="InterPro" id="IPR000600">
    <property type="entry name" value="ROK"/>
</dbReference>
<accession>A0A841I0D3</accession>
<dbReference type="Gene3D" id="3.30.420.40">
    <property type="match status" value="2"/>
</dbReference>
<name>A0A841I0D3_9DEIO</name>
<gene>
    <name evidence="1" type="ORF">HNR42_001858</name>
</gene>
<protein>
    <submittedName>
        <fullName evidence="1">Transcriptional regulator with XRE-family HTH domain</fullName>
    </submittedName>
</protein>
<evidence type="ECO:0000313" key="1">
    <source>
        <dbReference type="EMBL" id="MBB6098424.1"/>
    </source>
</evidence>
<dbReference type="Pfam" id="PF13412">
    <property type="entry name" value="HTH_24"/>
    <property type="match status" value="1"/>
</dbReference>
<dbReference type="InterPro" id="IPR043129">
    <property type="entry name" value="ATPase_NBD"/>
</dbReference>
<dbReference type="PANTHER" id="PTHR18964:SF173">
    <property type="entry name" value="GLUCOKINASE"/>
    <property type="match status" value="1"/>
</dbReference>
<comment type="caution">
    <text evidence="1">The sequence shown here is derived from an EMBL/GenBank/DDBJ whole genome shotgun (WGS) entry which is preliminary data.</text>
</comment>
<reference evidence="1 2" key="1">
    <citation type="submission" date="2020-08" db="EMBL/GenBank/DDBJ databases">
        <title>Genomic Encyclopedia of Type Strains, Phase IV (KMG-IV): sequencing the most valuable type-strain genomes for metagenomic binning, comparative biology and taxonomic classification.</title>
        <authorList>
            <person name="Goeker M."/>
        </authorList>
    </citation>
    <scope>NUCLEOTIDE SEQUENCE [LARGE SCALE GENOMIC DNA]</scope>
    <source>
        <strain evidence="1 2">DSM 21458</strain>
    </source>
</reference>
<proteinExistence type="predicted"/>
<dbReference type="AlphaFoldDB" id="A0A841I0D3"/>
<dbReference type="InterPro" id="IPR036388">
    <property type="entry name" value="WH-like_DNA-bd_sf"/>
</dbReference>
<dbReference type="EMBL" id="JACHHG010000006">
    <property type="protein sequence ID" value="MBB6098424.1"/>
    <property type="molecule type" value="Genomic_DNA"/>
</dbReference>
<sequence>MTQTNPMRLLNRGALLGLLLEEPRLTRAQLAGRSGLSKVTVTAIVQDLLEEGVVHEAGRASGTTGRPASALELSPHVGTAAGIDLQAHSLQIALSGPDARRVDEHGLELSGAAAVNEALEEALRLIRARSPFGPLRTLTVALPAPVGEGGLPQEPNSLPEFDAAALRARCERQGISLEFANDVNLAAVAEHAAGAARGADNSVLLLERETGVGLGLFLGGQLYSGERGRAGELGLTRWPLPTQGDRLIERLEEPQRTEGLAYLVAALATALDLSQVILQAGSPLEARLRELLPADIRVRESFFGARGPAQGAAASSARRLREALLAGPQEPRKENA</sequence>
<dbReference type="SUPFAM" id="SSF46785">
    <property type="entry name" value="Winged helix' DNA-binding domain"/>
    <property type="match status" value="1"/>
</dbReference>
<organism evidence="1 2">
    <name type="scientific">Deinobacterium chartae</name>
    <dbReference type="NCBI Taxonomy" id="521158"/>
    <lineage>
        <taxon>Bacteria</taxon>
        <taxon>Thermotogati</taxon>
        <taxon>Deinococcota</taxon>
        <taxon>Deinococci</taxon>
        <taxon>Deinococcales</taxon>
        <taxon>Deinococcaceae</taxon>
        <taxon>Deinobacterium</taxon>
    </lineage>
</organism>
<dbReference type="RefSeq" id="WP_183986841.1">
    <property type="nucleotide sequence ID" value="NZ_JACHHG010000006.1"/>
</dbReference>
<dbReference type="SUPFAM" id="SSF53067">
    <property type="entry name" value="Actin-like ATPase domain"/>
    <property type="match status" value="1"/>
</dbReference>
<keyword evidence="2" id="KW-1185">Reference proteome</keyword>
<dbReference type="InterPro" id="IPR036390">
    <property type="entry name" value="WH_DNA-bd_sf"/>
</dbReference>
<dbReference type="Gene3D" id="1.10.10.10">
    <property type="entry name" value="Winged helix-like DNA-binding domain superfamily/Winged helix DNA-binding domain"/>
    <property type="match status" value="1"/>
</dbReference>